<evidence type="ECO:0000313" key="2">
    <source>
        <dbReference type="EMBL" id="ASC72974.1"/>
    </source>
</evidence>
<gene>
    <name evidence="2" type="ORF">XM38_039350</name>
</gene>
<dbReference type="RefSeq" id="WP_080808256.1">
    <property type="nucleotide sequence ID" value="NZ_CP021983.2"/>
</dbReference>
<dbReference type="Proteomes" id="UP000191901">
    <property type="component" value="Chromosome"/>
</dbReference>
<protein>
    <recommendedName>
        <fullName evidence="1">NACHT conflict system C-terminal helical domain-containing protein</fullName>
    </recommendedName>
</protein>
<feature type="domain" description="NACHT conflict system C-terminal helical" evidence="1">
    <location>
        <begin position="137"/>
        <end position="221"/>
    </location>
</feature>
<dbReference type="EMBL" id="CP021983">
    <property type="protein sequence ID" value="ASC72974.1"/>
    <property type="molecule type" value="Genomic_DNA"/>
</dbReference>
<dbReference type="KEGG" id="hhg:XM38_039350"/>
<dbReference type="STRING" id="1641165.XM38_09700"/>
<dbReference type="InterPro" id="IPR054501">
    <property type="entry name" value="NCH2"/>
</dbReference>
<organism evidence="2 3">
    <name type="scientific">Halomicronema hongdechloris C2206</name>
    <dbReference type="NCBI Taxonomy" id="1641165"/>
    <lineage>
        <taxon>Bacteria</taxon>
        <taxon>Bacillati</taxon>
        <taxon>Cyanobacteriota</taxon>
        <taxon>Cyanophyceae</taxon>
        <taxon>Nodosilineales</taxon>
        <taxon>Nodosilineaceae</taxon>
        <taxon>Halomicronema</taxon>
    </lineage>
</organism>
<accession>A0A1Z3HRM3</accession>
<dbReference type="Pfam" id="PF22727">
    <property type="entry name" value="NCH2"/>
    <property type="match status" value="1"/>
</dbReference>
<keyword evidence="3" id="KW-1185">Reference proteome</keyword>
<dbReference type="OrthoDB" id="448481at2"/>
<evidence type="ECO:0000259" key="1">
    <source>
        <dbReference type="Pfam" id="PF22727"/>
    </source>
</evidence>
<dbReference type="AlphaFoldDB" id="A0A1Z3HRM3"/>
<evidence type="ECO:0000313" key="3">
    <source>
        <dbReference type="Proteomes" id="UP000191901"/>
    </source>
</evidence>
<proteinExistence type="predicted"/>
<name>A0A1Z3HRM3_9CYAN</name>
<sequence>MSARADGLIKLMQQKTDEILSFEPRLIEFLTWVNQKASQIETKRPQSFVRAFYFIYSLSREEIISPLDSTTIEPEMDLDRLLLNFLSNLKKLSKTSESSSEVFTAWDKVKADLQIINATIQLTSFPSKDSFQTGWQETMETLQLQSDMQEQWMDNLGAVVSRLQAHLIRHRDIGHDWHFSDAEIETLQEYYNANQLLLDCLNGDCYVSRQLQKQVRNTLFRV</sequence>
<reference evidence="2 3" key="1">
    <citation type="journal article" date="2016" name="Biochim. Biophys. Acta">
        <title>Characterization of red-shifted phycobilisomes isolated from the chlorophyll f-containing cyanobacterium Halomicronema hongdechloris.</title>
        <authorList>
            <person name="Li Y."/>
            <person name="Lin Y."/>
            <person name="Garvey C.J."/>
            <person name="Birch D."/>
            <person name="Corkery R.W."/>
            <person name="Loughlin P.C."/>
            <person name="Scheer H."/>
            <person name="Willows R.D."/>
            <person name="Chen M."/>
        </authorList>
    </citation>
    <scope>NUCLEOTIDE SEQUENCE [LARGE SCALE GENOMIC DNA]</scope>
    <source>
        <strain evidence="2 3">C2206</strain>
    </source>
</reference>